<feature type="transmembrane region" description="Helical" evidence="1">
    <location>
        <begin position="207"/>
        <end position="227"/>
    </location>
</feature>
<evidence type="ECO:0000313" key="3">
    <source>
        <dbReference type="Proteomes" id="UP000753219"/>
    </source>
</evidence>
<organism evidence="2 3">
    <name type="scientific">Amedibacillus dolichus</name>
    <dbReference type="NCBI Taxonomy" id="31971"/>
    <lineage>
        <taxon>Bacteria</taxon>
        <taxon>Bacillati</taxon>
        <taxon>Bacillota</taxon>
        <taxon>Erysipelotrichia</taxon>
        <taxon>Erysipelotrichales</taxon>
        <taxon>Erysipelotrichaceae</taxon>
        <taxon>Amedibacillus</taxon>
    </lineage>
</organism>
<dbReference type="AlphaFoldDB" id="A0A942WF16"/>
<protein>
    <submittedName>
        <fullName evidence="2">Uncharacterized protein</fullName>
    </submittedName>
</protein>
<keyword evidence="1" id="KW-0812">Transmembrane</keyword>
<dbReference type="EMBL" id="JAGZMZ010000010">
    <property type="protein sequence ID" value="MBS4884162.1"/>
    <property type="molecule type" value="Genomic_DNA"/>
</dbReference>
<gene>
    <name evidence="2" type="ORF">KHZ85_05285</name>
</gene>
<dbReference type="RefSeq" id="WP_226811687.1">
    <property type="nucleotide sequence ID" value="NZ_CAUWIX010000008.1"/>
</dbReference>
<feature type="transmembrane region" description="Helical" evidence="1">
    <location>
        <begin position="6"/>
        <end position="23"/>
    </location>
</feature>
<feature type="transmembrane region" description="Helical" evidence="1">
    <location>
        <begin position="100"/>
        <end position="123"/>
    </location>
</feature>
<feature type="transmembrane region" description="Helical" evidence="1">
    <location>
        <begin position="274"/>
        <end position="294"/>
    </location>
</feature>
<sequence length="328" mass="35246">MNAIVATLGVIFVTILWGSWFQTVKHIKTFPVHAFITLMYGLSVLVVWVSIALFGNFLNTKDIFFEISSNIPLSMFVLLCGICFGIGMQMHLSIVKRIGLILSTSVSASCAILGGTIVTILFSELPKGVTIPLLMLVAVLLISATIVCQYAGILRDKDKGIAVAATKESRKKDVFHLAFINLVLLSSYALANSIALKTPTNPRGFEALTNMGVLVIGAFVGSLAVTLIRCHKEGGLRFDCGVSRKKLLGLALIAACCHFGGNVLHTFFAPVISVTIATALGNSYHLWSYVWGLLYGEFKGSSVKTYAILGIGILLFVIGVVIISLKTV</sequence>
<feature type="transmembrane region" description="Helical" evidence="1">
    <location>
        <begin position="70"/>
        <end position="88"/>
    </location>
</feature>
<comment type="caution">
    <text evidence="2">The sequence shown here is derived from an EMBL/GenBank/DDBJ whole genome shotgun (WGS) entry which is preliminary data.</text>
</comment>
<evidence type="ECO:0000313" key="2">
    <source>
        <dbReference type="EMBL" id="MBS4884162.1"/>
    </source>
</evidence>
<evidence type="ECO:0000256" key="1">
    <source>
        <dbReference type="SAM" id="Phobius"/>
    </source>
</evidence>
<keyword evidence="1" id="KW-0472">Membrane</keyword>
<dbReference type="Proteomes" id="UP000753219">
    <property type="component" value="Unassembled WGS sequence"/>
</dbReference>
<keyword evidence="1" id="KW-1133">Transmembrane helix</keyword>
<feature type="transmembrane region" description="Helical" evidence="1">
    <location>
        <begin position="174"/>
        <end position="195"/>
    </location>
</feature>
<name>A0A942WF16_9FIRM</name>
<reference evidence="2" key="1">
    <citation type="submission" date="2021-02" db="EMBL/GenBank/DDBJ databases">
        <title>Infant gut strain persistence is associated with maternal origin, phylogeny, and functional potential including surface adhesion and iron acquisition.</title>
        <authorList>
            <person name="Lou Y.C."/>
        </authorList>
    </citation>
    <scope>NUCLEOTIDE SEQUENCE</scope>
    <source>
        <strain evidence="2">L3_108_103G1_dasL3_108_103G1_concoct_2</strain>
    </source>
</reference>
<feature type="transmembrane region" description="Helical" evidence="1">
    <location>
        <begin position="247"/>
        <end position="268"/>
    </location>
</feature>
<accession>A0A942WF16</accession>
<feature type="transmembrane region" description="Helical" evidence="1">
    <location>
        <begin position="129"/>
        <end position="153"/>
    </location>
</feature>
<proteinExistence type="predicted"/>
<feature type="transmembrane region" description="Helical" evidence="1">
    <location>
        <begin position="306"/>
        <end position="325"/>
    </location>
</feature>
<feature type="transmembrane region" description="Helical" evidence="1">
    <location>
        <begin position="35"/>
        <end position="58"/>
    </location>
</feature>